<sequence>MKKKLLTVIITSIFFGGSALGAKNKVLNIGTRPESVTKGFDGKYYITVMNSPDTEGDGVIKVLNGDKSSVFAMGMDEPKGIAFTGKYLVTADQTK</sequence>
<dbReference type="EMBL" id="UINC01039845">
    <property type="protein sequence ID" value="SVB38915.1"/>
    <property type="molecule type" value="Genomic_DNA"/>
</dbReference>
<feature type="non-terminal residue" evidence="1">
    <location>
        <position position="95"/>
    </location>
</feature>
<gene>
    <name evidence="1" type="ORF">METZ01_LOCUS191769</name>
</gene>
<name>A0A382DL19_9ZZZZ</name>
<accession>A0A382DL19</accession>
<reference evidence="1" key="1">
    <citation type="submission" date="2018-05" db="EMBL/GenBank/DDBJ databases">
        <authorList>
            <person name="Lanie J.A."/>
            <person name="Ng W.-L."/>
            <person name="Kazmierczak K.M."/>
            <person name="Andrzejewski T.M."/>
            <person name="Davidsen T.M."/>
            <person name="Wayne K.J."/>
            <person name="Tettelin H."/>
            <person name="Glass J.I."/>
            <person name="Rusch D."/>
            <person name="Podicherti R."/>
            <person name="Tsui H.-C.T."/>
            <person name="Winkler M.E."/>
        </authorList>
    </citation>
    <scope>NUCLEOTIDE SEQUENCE</scope>
</reference>
<proteinExistence type="predicted"/>
<dbReference type="AlphaFoldDB" id="A0A382DL19"/>
<organism evidence="1">
    <name type="scientific">marine metagenome</name>
    <dbReference type="NCBI Taxonomy" id="408172"/>
    <lineage>
        <taxon>unclassified sequences</taxon>
        <taxon>metagenomes</taxon>
        <taxon>ecological metagenomes</taxon>
    </lineage>
</organism>
<evidence type="ECO:0000313" key="1">
    <source>
        <dbReference type="EMBL" id="SVB38915.1"/>
    </source>
</evidence>
<protein>
    <submittedName>
        <fullName evidence="1">Uncharacterized protein</fullName>
    </submittedName>
</protein>